<dbReference type="AlphaFoldDB" id="X1UC00"/>
<name>X1UC00_9ZZZZ</name>
<sequence>MWTYNLFEALRRLGVKDARQPDLVRDQVLQALVVGDVSHLASPVLAPMAWVGAQQASVALEYGSFQITSRGIGGCFVRQLIFSRVNTGANVWSIDTVDPLAVDPISTTLTNDDMGPTPVLSSAMIGTSTVTLAATKPA</sequence>
<dbReference type="EMBL" id="BARW01028665">
    <property type="protein sequence ID" value="GAJ15004.1"/>
    <property type="molecule type" value="Genomic_DNA"/>
</dbReference>
<feature type="non-terminal residue" evidence="1">
    <location>
        <position position="138"/>
    </location>
</feature>
<reference evidence="1" key="1">
    <citation type="journal article" date="2014" name="Front. Microbiol.">
        <title>High frequency of phylogenetically diverse reductive dehalogenase-homologous genes in deep subseafloor sedimentary metagenomes.</title>
        <authorList>
            <person name="Kawai M."/>
            <person name="Futagami T."/>
            <person name="Toyoda A."/>
            <person name="Takaki Y."/>
            <person name="Nishi S."/>
            <person name="Hori S."/>
            <person name="Arai W."/>
            <person name="Tsubouchi T."/>
            <person name="Morono Y."/>
            <person name="Uchiyama I."/>
            <person name="Ito T."/>
            <person name="Fujiyama A."/>
            <person name="Inagaki F."/>
            <person name="Takami H."/>
        </authorList>
    </citation>
    <scope>NUCLEOTIDE SEQUENCE</scope>
    <source>
        <strain evidence="1">Expedition CK06-06</strain>
    </source>
</reference>
<gene>
    <name evidence="1" type="ORF">S12H4_46233</name>
</gene>
<comment type="caution">
    <text evidence="1">The sequence shown here is derived from an EMBL/GenBank/DDBJ whole genome shotgun (WGS) entry which is preliminary data.</text>
</comment>
<accession>X1UC00</accession>
<protein>
    <submittedName>
        <fullName evidence="1">Uncharacterized protein</fullName>
    </submittedName>
</protein>
<evidence type="ECO:0000313" key="1">
    <source>
        <dbReference type="EMBL" id="GAJ15004.1"/>
    </source>
</evidence>
<organism evidence="1">
    <name type="scientific">marine sediment metagenome</name>
    <dbReference type="NCBI Taxonomy" id="412755"/>
    <lineage>
        <taxon>unclassified sequences</taxon>
        <taxon>metagenomes</taxon>
        <taxon>ecological metagenomes</taxon>
    </lineage>
</organism>
<proteinExistence type="predicted"/>